<dbReference type="InterPro" id="IPR001602">
    <property type="entry name" value="UPF0047_YjbQ-like"/>
</dbReference>
<feature type="non-terminal residue" evidence="2">
    <location>
        <position position="114"/>
    </location>
</feature>
<sequence>MDAGAPIVHVPHATAAVLVNLSADPELRRDFLDFLARLIPQNRGFRHAEGNADSHPKSVFTGHAATLIVDGGSLAPETWQSIWFAEYDGPRNREVRVQLAGGGGLESGDPGGGG</sequence>
<evidence type="ECO:0000256" key="1">
    <source>
        <dbReference type="ARBA" id="ARBA00005534"/>
    </source>
</evidence>
<dbReference type="SUPFAM" id="SSF111038">
    <property type="entry name" value="YjbQ-like"/>
    <property type="match status" value="1"/>
</dbReference>
<accession>A0A937X0V8</accession>
<dbReference type="AlphaFoldDB" id="A0A937X0V8"/>
<proteinExistence type="inferred from homology"/>
<dbReference type="Proteomes" id="UP000703893">
    <property type="component" value="Unassembled WGS sequence"/>
</dbReference>
<name>A0A937X0V8_9BACT</name>
<dbReference type="PANTHER" id="PTHR30615:SF8">
    <property type="entry name" value="UPF0047 PROTEIN C4A8.02C"/>
    <property type="match status" value="1"/>
</dbReference>
<dbReference type="InterPro" id="IPR035917">
    <property type="entry name" value="YjbQ-like_sf"/>
</dbReference>
<dbReference type="Gene3D" id="2.60.120.460">
    <property type="entry name" value="YjbQ-like"/>
    <property type="match status" value="1"/>
</dbReference>
<dbReference type="Pfam" id="PF01894">
    <property type="entry name" value="YjbQ"/>
    <property type="match status" value="1"/>
</dbReference>
<dbReference type="PANTHER" id="PTHR30615">
    <property type="entry name" value="UNCHARACTERIZED PROTEIN YJBQ-RELATED"/>
    <property type="match status" value="1"/>
</dbReference>
<protein>
    <submittedName>
        <fullName evidence="2">YjbQ family protein</fullName>
    </submittedName>
</protein>
<comment type="similarity">
    <text evidence="1">Belongs to the UPF0047 family.</text>
</comment>
<dbReference type="EMBL" id="VGJX01000068">
    <property type="protein sequence ID" value="MBM3273878.1"/>
    <property type="molecule type" value="Genomic_DNA"/>
</dbReference>
<evidence type="ECO:0000313" key="2">
    <source>
        <dbReference type="EMBL" id="MBM3273878.1"/>
    </source>
</evidence>
<reference evidence="2 3" key="1">
    <citation type="submission" date="2019-03" db="EMBL/GenBank/DDBJ databases">
        <title>Lake Tanganyika Metagenome-Assembled Genomes (MAGs).</title>
        <authorList>
            <person name="Tran P."/>
        </authorList>
    </citation>
    <scope>NUCLEOTIDE SEQUENCE [LARGE SCALE GENOMIC DNA]</scope>
    <source>
        <strain evidence="2">K_DeepCast_65m_m2_236</strain>
    </source>
</reference>
<gene>
    <name evidence="2" type="ORF">FJZ00_01900</name>
</gene>
<dbReference type="NCBIfam" id="TIGR00149">
    <property type="entry name" value="TIGR00149_YjbQ"/>
    <property type="match status" value="1"/>
</dbReference>
<evidence type="ECO:0000313" key="3">
    <source>
        <dbReference type="Proteomes" id="UP000703893"/>
    </source>
</evidence>
<comment type="caution">
    <text evidence="2">The sequence shown here is derived from an EMBL/GenBank/DDBJ whole genome shotgun (WGS) entry which is preliminary data.</text>
</comment>
<organism evidence="2 3">
    <name type="scientific">Candidatus Tanganyikabacteria bacterium</name>
    <dbReference type="NCBI Taxonomy" id="2961651"/>
    <lineage>
        <taxon>Bacteria</taxon>
        <taxon>Bacillati</taxon>
        <taxon>Candidatus Sericytochromatia</taxon>
        <taxon>Candidatus Tanganyikabacteria</taxon>
    </lineage>
</organism>